<feature type="non-terminal residue" evidence="1">
    <location>
        <position position="38"/>
    </location>
</feature>
<protein>
    <submittedName>
        <fullName evidence="1">Uncharacterized protein</fullName>
    </submittedName>
</protein>
<evidence type="ECO:0000313" key="1">
    <source>
        <dbReference type="EMBL" id="SVA19986.1"/>
    </source>
</evidence>
<organism evidence="1">
    <name type="scientific">marine metagenome</name>
    <dbReference type="NCBI Taxonomy" id="408172"/>
    <lineage>
        <taxon>unclassified sequences</taxon>
        <taxon>metagenomes</taxon>
        <taxon>ecological metagenomes</taxon>
    </lineage>
</organism>
<proteinExistence type="predicted"/>
<dbReference type="AlphaFoldDB" id="A0A381TVA9"/>
<gene>
    <name evidence="1" type="ORF">METZ01_LOCUS72840</name>
</gene>
<name>A0A381TVA9_9ZZZZ</name>
<dbReference type="PROSITE" id="PS51257">
    <property type="entry name" value="PROKAR_LIPOPROTEIN"/>
    <property type="match status" value="1"/>
</dbReference>
<accession>A0A381TVA9</accession>
<reference evidence="1" key="1">
    <citation type="submission" date="2018-05" db="EMBL/GenBank/DDBJ databases">
        <authorList>
            <person name="Lanie J.A."/>
            <person name="Ng W.-L."/>
            <person name="Kazmierczak K.M."/>
            <person name="Andrzejewski T.M."/>
            <person name="Davidsen T.M."/>
            <person name="Wayne K.J."/>
            <person name="Tettelin H."/>
            <person name="Glass J.I."/>
            <person name="Rusch D."/>
            <person name="Podicherti R."/>
            <person name="Tsui H.-C.T."/>
            <person name="Winkler M.E."/>
        </authorList>
    </citation>
    <scope>NUCLEOTIDE SEQUENCE</scope>
</reference>
<sequence>MHKPLIIRALLSTLILALVAAACGGGSDEPTATTAPAK</sequence>
<dbReference type="EMBL" id="UINC01005233">
    <property type="protein sequence ID" value="SVA19986.1"/>
    <property type="molecule type" value="Genomic_DNA"/>
</dbReference>